<feature type="compositionally biased region" description="Basic residues" evidence="1">
    <location>
        <begin position="90"/>
        <end position="103"/>
    </location>
</feature>
<sequence length="234" mass="25116">MDLANVRRQISLCVNGTRPEHQYTSSHSGLSFASIAPPDLSHDPATSTCSIVFKCAPQASPTISPPGHAVQALKARPHSPDAAREGTQSWRRKGGPVVRHHSRYGPPQSTPMITASGHPGPRGNNAGQSRSTWRPGARLDLKVAARPLAPHRNCRRCNRGKPSASGDPPTPSHRSASSVLTGEFSKLGPLLEQSLTECRPSCRWLAPPPTTLVFKLPCLETPHRPLAGSPRTEN</sequence>
<dbReference type="Proteomes" id="UP001066276">
    <property type="component" value="Chromosome 8"/>
</dbReference>
<name>A0AAV7NQ41_PLEWA</name>
<evidence type="ECO:0000313" key="2">
    <source>
        <dbReference type="EMBL" id="KAJ1117172.1"/>
    </source>
</evidence>
<keyword evidence="3" id="KW-1185">Reference proteome</keyword>
<proteinExistence type="predicted"/>
<organism evidence="2 3">
    <name type="scientific">Pleurodeles waltl</name>
    <name type="common">Iberian ribbed newt</name>
    <dbReference type="NCBI Taxonomy" id="8319"/>
    <lineage>
        <taxon>Eukaryota</taxon>
        <taxon>Metazoa</taxon>
        <taxon>Chordata</taxon>
        <taxon>Craniata</taxon>
        <taxon>Vertebrata</taxon>
        <taxon>Euteleostomi</taxon>
        <taxon>Amphibia</taxon>
        <taxon>Batrachia</taxon>
        <taxon>Caudata</taxon>
        <taxon>Salamandroidea</taxon>
        <taxon>Salamandridae</taxon>
        <taxon>Pleurodelinae</taxon>
        <taxon>Pleurodeles</taxon>
    </lineage>
</organism>
<gene>
    <name evidence="2" type="ORF">NDU88_005372</name>
</gene>
<comment type="caution">
    <text evidence="2">The sequence shown here is derived from an EMBL/GenBank/DDBJ whole genome shotgun (WGS) entry which is preliminary data.</text>
</comment>
<feature type="region of interest" description="Disordered" evidence="1">
    <location>
        <begin position="63"/>
        <end position="133"/>
    </location>
</feature>
<dbReference type="AlphaFoldDB" id="A0AAV7NQ41"/>
<evidence type="ECO:0000256" key="1">
    <source>
        <dbReference type="SAM" id="MobiDB-lite"/>
    </source>
</evidence>
<feature type="region of interest" description="Disordered" evidence="1">
    <location>
        <begin position="150"/>
        <end position="179"/>
    </location>
</feature>
<dbReference type="EMBL" id="JANPWB010000012">
    <property type="protein sequence ID" value="KAJ1117172.1"/>
    <property type="molecule type" value="Genomic_DNA"/>
</dbReference>
<accession>A0AAV7NQ41</accession>
<evidence type="ECO:0000313" key="3">
    <source>
        <dbReference type="Proteomes" id="UP001066276"/>
    </source>
</evidence>
<reference evidence="2" key="1">
    <citation type="journal article" date="2022" name="bioRxiv">
        <title>Sequencing and chromosome-scale assembly of the giantPleurodeles waltlgenome.</title>
        <authorList>
            <person name="Brown T."/>
            <person name="Elewa A."/>
            <person name="Iarovenko S."/>
            <person name="Subramanian E."/>
            <person name="Araus A.J."/>
            <person name="Petzold A."/>
            <person name="Susuki M."/>
            <person name="Suzuki K.-i.T."/>
            <person name="Hayashi T."/>
            <person name="Toyoda A."/>
            <person name="Oliveira C."/>
            <person name="Osipova E."/>
            <person name="Leigh N.D."/>
            <person name="Simon A."/>
            <person name="Yun M.H."/>
        </authorList>
    </citation>
    <scope>NUCLEOTIDE SEQUENCE</scope>
    <source>
        <strain evidence="2">20211129_DDA</strain>
        <tissue evidence="2">Liver</tissue>
    </source>
</reference>
<protein>
    <submittedName>
        <fullName evidence="2">Uncharacterized protein</fullName>
    </submittedName>
</protein>